<dbReference type="CDD" id="cd00090">
    <property type="entry name" value="HTH_ARSR"/>
    <property type="match status" value="1"/>
</dbReference>
<protein>
    <submittedName>
        <fullName evidence="2">ArsR family transcriptional regulator</fullName>
    </submittedName>
</protein>
<sequence>MPKKVRPVDPEWSQDLDAALVAYGTAVRMQILRHLRIKGPSMRYQIAESTGISQSVLVQSLGKLESVGVIEANLPASERSTRALTYSLNRPRAEHLLRLVQKYVHGRGEMPPVPQGQAEIPK</sequence>
<evidence type="ECO:0000313" key="3">
    <source>
        <dbReference type="Proteomes" id="UP000664164"/>
    </source>
</evidence>
<dbReference type="InterPro" id="IPR011991">
    <property type="entry name" value="ArsR-like_HTH"/>
</dbReference>
<reference evidence="2" key="1">
    <citation type="submission" date="2021-03" db="EMBL/GenBank/DDBJ databases">
        <title>A new species, PO-11, isolated from a karst cave deposit.</title>
        <authorList>
            <person name="Zhaoxiaoyong W."/>
        </authorList>
    </citation>
    <scope>NUCLEOTIDE SEQUENCE</scope>
    <source>
        <strain evidence="2">PO-11</strain>
    </source>
</reference>
<dbReference type="Pfam" id="PF01022">
    <property type="entry name" value="HTH_5"/>
    <property type="match status" value="1"/>
</dbReference>
<dbReference type="InterPro" id="IPR036388">
    <property type="entry name" value="WH-like_DNA-bd_sf"/>
</dbReference>
<dbReference type="InterPro" id="IPR036390">
    <property type="entry name" value="WH_DNA-bd_sf"/>
</dbReference>
<dbReference type="Proteomes" id="UP000664164">
    <property type="component" value="Unassembled WGS sequence"/>
</dbReference>
<dbReference type="Gene3D" id="1.10.10.10">
    <property type="entry name" value="Winged helix-like DNA-binding domain superfamily/Winged helix DNA-binding domain"/>
    <property type="match status" value="1"/>
</dbReference>
<dbReference type="SMART" id="SM00418">
    <property type="entry name" value="HTH_ARSR"/>
    <property type="match status" value="1"/>
</dbReference>
<accession>A0A939KQ08</accession>
<comment type="caution">
    <text evidence="2">The sequence shown here is derived from an EMBL/GenBank/DDBJ whole genome shotgun (WGS) entry which is preliminary data.</text>
</comment>
<dbReference type="EMBL" id="JAFNLL010000047">
    <property type="protein sequence ID" value="MBO1269505.1"/>
    <property type="molecule type" value="Genomic_DNA"/>
</dbReference>
<evidence type="ECO:0000313" key="2">
    <source>
        <dbReference type="EMBL" id="MBO1269505.1"/>
    </source>
</evidence>
<gene>
    <name evidence="2" type="ORF">J1902_16295</name>
</gene>
<name>A0A939KQ08_9MICC</name>
<proteinExistence type="predicted"/>
<dbReference type="SUPFAM" id="SSF46785">
    <property type="entry name" value="Winged helix' DNA-binding domain"/>
    <property type="match status" value="1"/>
</dbReference>
<dbReference type="GO" id="GO:0003700">
    <property type="term" value="F:DNA-binding transcription factor activity"/>
    <property type="evidence" value="ECO:0007669"/>
    <property type="project" value="InterPro"/>
</dbReference>
<evidence type="ECO:0000259" key="1">
    <source>
        <dbReference type="SMART" id="SM00418"/>
    </source>
</evidence>
<feature type="domain" description="HTH arsR-type" evidence="1">
    <location>
        <begin position="18"/>
        <end position="102"/>
    </location>
</feature>
<dbReference type="InterPro" id="IPR001845">
    <property type="entry name" value="HTH_ArsR_DNA-bd_dom"/>
</dbReference>
<dbReference type="RefSeq" id="WP_207617357.1">
    <property type="nucleotide sequence ID" value="NZ_JAFNLL010000047.1"/>
</dbReference>
<organism evidence="2 3">
    <name type="scientific">Arthrobacter cavernae</name>
    <dbReference type="NCBI Taxonomy" id="2817681"/>
    <lineage>
        <taxon>Bacteria</taxon>
        <taxon>Bacillati</taxon>
        <taxon>Actinomycetota</taxon>
        <taxon>Actinomycetes</taxon>
        <taxon>Micrococcales</taxon>
        <taxon>Micrococcaceae</taxon>
        <taxon>Arthrobacter</taxon>
    </lineage>
</organism>
<keyword evidence="3" id="KW-1185">Reference proteome</keyword>
<dbReference type="AlphaFoldDB" id="A0A939KQ08"/>